<dbReference type="AlphaFoldDB" id="X1PTU8"/>
<gene>
    <name evidence="2" type="ORF">S12H4_07269</name>
</gene>
<sequence>MDYRAEALEAGAASYLLKDVTRVELAQAIRQVYSNRPLVVKEAVELVIPPPDNAQLLRFMCQLREILHDNSASILWAVFPRDCDTVITTQLQPTTFSSLLINLANMPEVEKAEEEPLAEGAFSRLPKRLWFPLNSGTSPCKRVVRVTLKGTGIAQKIVRTQ</sequence>
<name>X1PTU8_9ZZZZ</name>
<accession>X1PTU8</accession>
<evidence type="ECO:0000313" key="2">
    <source>
        <dbReference type="EMBL" id="GAI59273.1"/>
    </source>
</evidence>
<evidence type="ECO:0000259" key="1">
    <source>
        <dbReference type="PROSITE" id="PS50110"/>
    </source>
</evidence>
<dbReference type="Gene3D" id="3.40.50.2300">
    <property type="match status" value="1"/>
</dbReference>
<reference evidence="2" key="1">
    <citation type="journal article" date="2014" name="Front. Microbiol.">
        <title>High frequency of phylogenetically diverse reductive dehalogenase-homologous genes in deep subseafloor sedimentary metagenomes.</title>
        <authorList>
            <person name="Kawai M."/>
            <person name="Futagami T."/>
            <person name="Toyoda A."/>
            <person name="Takaki Y."/>
            <person name="Nishi S."/>
            <person name="Hori S."/>
            <person name="Arai W."/>
            <person name="Tsubouchi T."/>
            <person name="Morono Y."/>
            <person name="Uchiyama I."/>
            <person name="Ito T."/>
            <person name="Fujiyama A."/>
            <person name="Inagaki F."/>
            <person name="Takami H."/>
        </authorList>
    </citation>
    <scope>NUCLEOTIDE SEQUENCE</scope>
    <source>
        <strain evidence="2">Expedition CK06-06</strain>
    </source>
</reference>
<feature type="domain" description="Response regulatory" evidence="1">
    <location>
        <begin position="1"/>
        <end position="33"/>
    </location>
</feature>
<organism evidence="2">
    <name type="scientific">marine sediment metagenome</name>
    <dbReference type="NCBI Taxonomy" id="412755"/>
    <lineage>
        <taxon>unclassified sequences</taxon>
        <taxon>metagenomes</taxon>
        <taxon>ecological metagenomes</taxon>
    </lineage>
</organism>
<proteinExistence type="predicted"/>
<comment type="caution">
    <text evidence="2">The sequence shown here is derived from an EMBL/GenBank/DDBJ whole genome shotgun (WGS) entry which is preliminary data.</text>
</comment>
<protein>
    <recommendedName>
        <fullName evidence="1">Response regulatory domain-containing protein</fullName>
    </recommendedName>
</protein>
<dbReference type="EMBL" id="BARW01002660">
    <property type="protein sequence ID" value="GAI59273.1"/>
    <property type="molecule type" value="Genomic_DNA"/>
</dbReference>
<dbReference type="InterPro" id="IPR001789">
    <property type="entry name" value="Sig_transdc_resp-reg_receiver"/>
</dbReference>
<dbReference type="GO" id="GO:0000160">
    <property type="term" value="P:phosphorelay signal transduction system"/>
    <property type="evidence" value="ECO:0007669"/>
    <property type="project" value="InterPro"/>
</dbReference>
<dbReference type="SUPFAM" id="SSF52172">
    <property type="entry name" value="CheY-like"/>
    <property type="match status" value="1"/>
</dbReference>
<dbReference type="InterPro" id="IPR011006">
    <property type="entry name" value="CheY-like_superfamily"/>
</dbReference>
<dbReference type="PROSITE" id="PS50110">
    <property type="entry name" value="RESPONSE_REGULATORY"/>
    <property type="match status" value="1"/>
</dbReference>